<name>A0A7Z7AZS4_9EURY</name>
<reference evidence="1 2" key="1">
    <citation type="submission" date="2016-10" db="EMBL/GenBank/DDBJ databases">
        <authorList>
            <person name="Varghese N."/>
            <person name="Submissions S."/>
        </authorList>
    </citation>
    <scope>NUCLEOTIDE SEQUENCE [LARGE SCALE GENOMIC DNA]</scope>
    <source>
        <strain evidence="1 2">PL 12/M</strain>
    </source>
</reference>
<accession>A0A7Z7AZS4</accession>
<evidence type="ECO:0000313" key="1">
    <source>
        <dbReference type="EMBL" id="SDF84079.1"/>
    </source>
</evidence>
<gene>
    <name evidence="1" type="ORF">SAMN04488589_1485</name>
</gene>
<keyword evidence="2" id="KW-1185">Reference proteome</keyword>
<comment type="caution">
    <text evidence="1">The sequence shown here is derived from an EMBL/GenBank/DDBJ whole genome shotgun (WGS) entry which is preliminary data.</text>
</comment>
<sequence length="114" mass="13354">MYCGVVGVTYNWNFHPGDFPNKAQIFETVAYEALTNDSSSYNAGLVDYNSPYQQEYTGQTTQKELIVEGKLLHRYYVGDLNPEEIKEAEMTINSRYYDYIKITWTEDKEIFTIY</sequence>
<protein>
    <submittedName>
        <fullName evidence="1">Uncharacterized protein</fullName>
    </submittedName>
</protein>
<dbReference type="AlphaFoldDB" id="A0A7Z7AZS4"/>
<evidence type="ECO:0000313" key="2">
    <source>
        <dbReference type="Proteomes" id="UP000199259"/>
    </source>
</evidence>
<dbReference type="EMBL" id="FNCA01000004">
    <property type="protein sequence ID" value="SDF84079.1"/>
    <property type="molecule type" value="Genomic_DNA"/>
</dbReference>
<dbReference type="Proteomes" id="UP000199259">
    <property type="component" value="Unassembled WGS sequence"/>
</dbReference>
<organism evidence="1 2">
    <name type="scientific">Methanolobus vulcani</name>
    <dbReference type="NCBI Taxonomy" id="38026"/>
    <lineage>
        <taxon>Archaea</taxon>
        <taxon>Methanobacteriati</taxon>
        <taxon>Methanobacteriota</taxon>
        <taxon>Stenosarchaea group</taxon>
        <taxon>Methanomicrobia</taxon>
        <taxon>Methanosarcinales</taxon>
        <taxon>Methanosarcinaceae</taxon>
        <taxon>Methanolobus</taxon>
    </lineage>
</organism>
<proteinExistence type="predicted"/>